<sequence length="244" mass="27926">MYSTDKLISDRLSRLGQINVRFTRYFIAVEDYGASCQVLLLAPSSYQTFRERSVEELKHDGREALLFTLQNCQVGRTVLVQSGLPRRRQTPTSSKTVKFFSEKFLLTSKSAPSLQDPRHYISVAKINQTTSLTSLQERRELCHIRVESKAGNQRGCQDVTENLIEPLDRSSKERGITHSPRFQESEAGKRKSCGLLLQVRRGLASPTVYRFSSCLSQPGLLFYAFARECDINESSLLFYKWRQL</sequence>
<dbReference type="AlphaFoldDB" id="A0AAE1AM62"/>
<keyword evidence="2" id="KW-1185">Reference proteome</keyword>
<name>A0AAE1AM62_9GAST</name>
<dbReference type="Proteomes" id="UP001283361">
    <property type="component" value="Unassembled WGS sequence"/>
</dbReference>
<reference evidence="1" key="1">
    <citation type="journal article" date="2023" name="G3 (Bethesda)">
        <title>A reference genome for the long-term kleptoplast-retaining sea slug Elysia crispata morphotype clarki.</title>
        <authorList>
            <person name="Eastman K.E."/>
            <person name="Pendleton A.L."/>
            <person name="Shaikh M.A."/>
            <person name="Suttiyut T."/>
            <person name="Ogas R."/>
            <person name="Tomko P."/>
            <person name="Gavelis G."/>
            <person name="Widhalm J.R."/>
            <person name="Wisecaver J.H."/>
        </authorList>
    </citation>
    <scope>NUCLEOTIDE SEQUENCE</scope>
    <source>
        <strain evidence="1">ECLA1</strain>
    </source>
</reference>
<proteinExistence type="predicted"/>
<evidence type="ECO:0000313" key="1">
    <source>
        <dbReference type="EMBL" id="KAK3789746.1"/>
    </source>
</evidence>
<comment type="caution">
    <text evidence="1">The sequence shown here is derived from an EMBL/GenBank/DDBJ whole genome shotgun (WGS) entry which is preliminary data.</text>
</comment>
<evidence type="ECO:0000313" key="2">
    <source>
        <dbReference type="Proteomes" id="UP001283361"/>
    </source>
</evidence>
<accession>A0AAE1AM62</accession>
<organism evidence="1 2">
    <name type="scientific">Elysia crispata</name>
    <name type="common">lettuce slug</name>
    <dbReference type="NCBI Taxonomy" id="231223"/>
    <lineage>
        <taxon>Eukaryota</taxon>
        <taxon>Metazoa</taxon>
        <taxon>Spiralia</taxon>
        <taxon>Lophotrochozoa</taxon>
        <taxon>Mollusca</taxon>
        <taxon>Gastropoda</taxon>
        <taxon>Heterobranchia</taxon>
        <taxon>Euthyneura</taxon>
        <taxon>Panpulmonata</taxon>
        <taxon>Sacoglossa</taxon>
        <taxon>Placobranchoidea</taxon>
        <taxon>Plakobranchidae</taxon>
        <taxon>Elysia</taxon>
    </lineage>
</organism>
<dbReference type="EMBL" id="JAWDGP010001628">
    <property type="protein sequence ID" value="KAK3789746.1"/>
    <property type="molecule type" value="Genomic_DNA"/>
</dbReference>
<protein>
    <submittedName>
        <fullName evidence="1">Uncharacterized protein</fullName>
    </submittedName>
</protein>
<gene>
    <name evidence="1" type="ORF">RRG08_036039</name>
</gene>